<dbReference type="GO" id="GO:0008270">
    <property type="term" value="F:zinc ion binding"/>
    <property type="evidence" value="ECO:0007669"/>
    <property type="project" value="InterPro"/>
</dbReference>
<dbReference type="InterPro" id="IPR050613">
    <property type="entry name" value="Sec_Metabolite_Reg"/>
</dbReference>
<reference evidence="14 15" key="1">
    <citation type="submission" date="2016-05" db="EMBL/GenBank/DDBJ databases">
        <title>Genome sequencing of Trichophyton rubrum CMCC(F)T1i isolated from hair.</title>
        <authorList>
            <person name="Zhan P."/>
            <person name="Tao Y."/>
            <person name="Liu W."/>
        </authorList>
    </citation>
    <scope>NUCLEOTIDE SEQUENCE [LARGE SCALE GENOMIC DNA]</scope>
    <source>
        <strain evidence="15">CMCC(F)T1i</strain>
    </source>
</reference>
<keyword evidence="4" id="KW-0805">Transcription regulation</keyword>
<keyword evidence="7" id="KW-0539">Nucleus</keyword>
<dbReference type="CDD" id="cd00067">
    <property type="entry name" value="GAL4"/>
    <property type="match status" value="1"/>
</dbReference>
<evidence type="ECO:0000256" key="9">
    <source>
        <dbReference type="ARBA" id="ARBA00045154"/>
    </source>
</evidence>
<dbReference type="VEuPathDB" id="FungiDB:TERG_05427"/>
<gene>
    <name evidence="14" type="ORF">A7C99_4826</name>
</gene>
<keyword evidence="11" id="KW-0732">Signal</keyword>
<evidence type="ECO:0000313" key="14">
    <source>
        <dbReference type="EMBL" id="OAL64169.1"/>
    </source>
</evidence>
<dbReference type="SMART" id="SM00906">
    <property type="entry name" value="Fungal_trans"/>
    <property type="match status" value="1"/>
</dbReference>
<dbReference type="CDD" id="cd12148">
    <property type="entry name" value="fungal_TF_MHR"/>
    <property type="match status" value="1"/>
</dbReference>
<evidence type="ECO:0000256" key="5">
    <source>
        <dbReference type="ARBA" id="ARBA00023125"/>
    </source>
</evidence>
<accession>A0A178EW73</accession>
<protein>
    <recommendedName>
        <fullName evidence="2">C6 finger domain transcription factor nscR</fullName>
    </recommendedName>
    <alternativeName>
        <fullName evidence="8">Neosartiricin B biosynthesis protein R</fullName>
    </alternativeName>
</protein>
<dbReference type="GO" id="GO:0000981">
    <property type="term" value="F:DNA-binding transcription factor activity, RNA polymerase II-specific"/>
    <property type="evidence" value="ECO:0007669"/>
    <property type="project" value="InterPro"/>
</dbReference>
<organism evidence="14 15">
    <name type="scientific">Trichophyton rubrum</name>
    <name type="common">Athlete's foot fungus</name>
    <name type="synonym">Epidermophyton rubrum</name>
    <dbReference type="NCBI Taxonomy" id="5551"/>
    <lineage>
        <taxon>Eukaryota</taxon>
        <taxon>Fungi</taxon>
        <taxon>Dikarya</taxon>
        <taxon>Ascomycota</taxon>
        <taxon>Pezizomycotina</taxon>
        <taxon>Eurotiomycetes</taxon>
        <taxon>Eurotiomycetidae</taxon>
        <taxon>Onygenales</taxon>
        <taxon>Arthrodermataceae</taxon>
        <taxon>Trichophyton</taxon>
    </lineage>
</organism>
<dbReference type="SMART" id="SM00066">
    <property type="entry name" value="GAL4"/>
    <property type="match status" value="1"/>
</dbReference>
<feature type="compositionally biased region" description="Acidic residues" evidence="10">
    <location>
        <begin position="133"/>
        <end position="145"/>
    </location>
</feature>
<dbReference type="Gene3D" id="4.10.240.10">
    <property type="entry name" value="Zn(2)-C6 fungal-type DNA-binding domain"/>
    <property type="match status" value="1"/>
</dbReference>
<dbReference type="GO" id="GO:0006351">
    <property type="term" value="P:DNA-templated transcription"/>
    <property type="evidence" value="ECO:0007669"/>
    <property type="project" value="InterPro"/>
</dbReference>
<dbReference type="VEuPathDB" id="FungiDB:TERG_12305"/>
<evidence type="ECO:0000256" key="7">
    <source>
        <dbReference type="ARBA" id="ARBA00023242"/>
    </source>
</evidence>
<dbReference type="EMBL" id="LHPM01000017">
    <property type="protein sequence ID" value="OAL64169.1"/>
    <property type="molecule type" value="Genomic_DNA"/>
</dbReference>
<evidence type="ECO:0000256" key="2">
    <source>
        <dbReference type="ARBA" id="ARBA00018346"/>
    </source>
</evidence>
<evidence type="ECO:0000256" key="4">
    <source>
        <dbReference type="ARBA" id="ARBA00023015"/>
    </source>
</evidence>
<evidence type="ECO:0000256" key="8">
    <source>
        <dbReference type="ARBA" id="ARBA00031692"/>
    </source>
</evidence>
<dbReference type="SUPFAM" id="SSF57701">
    <property type="entry name" value="Zn2/Cys6 DNA-binding domain"/>
    <property type="match status" value="1"/>
</dbReference>
<dbReference type="Proteomes" id="UP000243015">
    <property type="component" value="Unassembled WGS sequence"/>
</dbReference>
<dbReference type="PANTHER" id="PTHR31001:SF45">
    <property type="entry name" value="ZN(II)2CYS6 TRANSCRIPTION FACTOR (EUROFUNG)"/>
    <property type="match status" value="1"/>
</dbReference>
<dbReference type="InterPro" id="IPR036864">
    <property type="entry name" value="Zn2-C6_fun-type_DNA-bd_sf"/>
</dbReference>
<evidence type="ECO:0000256" key="11">
    <source>
        <dbReference type="SAM" id="SignalP"/>
    </source>
</evidence>
<feature type="domain" description="Xylanolytic transcriptional activator regulatory" evidence="13">
    <location>
        <begin position="188"/>
        <end position="263"/>
    </location>
</feature>
<evidence type="ECO:0000256" key="1">
    <source>
        <dbReference type="ARBA" id="ARBA00004123"/>
    </source>
</evidence>
<keyword evidence="6" id="KW-0804">Transcription</keyword>
<dbReference type="Pfam" id="PF04082">
    <property type="entry name" value="Fungal_trans"/>
    <property type="match status" value="1"/>
</dbReference>
<dbReference type="Pfam" id="PF00172">
    <property type="entry name" value="Zn_clus"/>
    <property type="match status" value="1"/>
</dbReference>
<name>A0A178EW73_TRIRU</name>
<dbReference type="InterPro" id="IPR001138">
    <property type="entry name" value="Zn2Cys6_DnaBD"/>
</dbReference>
<evidence type="ECO:0000256" key="3">
    <source>
        <dbReference type="ARBA" id="ARBA00022723"/>
    </source>
</evidence>
<sequence>MLGLHFYFFFIFSLHQRVLACVQCQQRKVKYQRSFPCANCVLASVPCEQATRQRRRRFPESELLARLRYYEVLLRQHKIEFDPLHPLNTDDSTTSENSRVEPEADKSDKMAGRAERSKPMNLWRAIGQRSTDSVDDEESDDESGDEGNNTGFLHENDNVRHAVIKKAWHHTFRVGAVSIRPATNPASLSSLLSVAVRIAQRIGIHSESMYSTWPPLEAEIRRRLWWSLVVFDNRICEMSDYGTTSLNPSWDCRIPLNMNDSGLQPKMKASPAIADYKPSEMIFVVWRCQLADFIRYSAFHLDFTNPCFNKVMAARSSHIEEARHLVALERTIEEKYLASCNSESPLHYMTIWTIRGYIAKYRLLQHYTLNAKKQPDPLHTIGIFYALRMLECNTNLMDSPRIKGYLWLVQFHFPFLAYIHLLQDLKRRPVENHTDTAWKAMTHNYMLRIAGSNQEEHSDFFLVFSRIVLQAREACENSAREKDHGEKQ</sequence>
<feature type="chain" id="PRO_5008085754" description="C6 finger domain transcription factor nscR" evidence="11">
    <location>
        <begin position="21"/>
        <end position="488"/>
    </location>
</feature>
<dbReference type="AlphaFoldDB" id="A0A178EW73"/>
<evidence type="ECO:0000313" key="15">
    <source>
        <dbReference type="Proteomes" id="UP000243015"/>
    </source>
</evidence>
<proteinExistence type="predicted"/>
<evidence type="ECO:0000259" key="13">
    <source>
        <dbReference type="SMART" id="SM00906"/>
    </source>
</evidence>
<feature type="region of interest" description="Disordered" evidence="10">
    <location>
        <begin position="84"/>
        <end position="154"/>
    </location>
</feature>
<dbReference type="PANTHER" id="PTHR31001">
    <property type="entry name" value="UNCHARACTERIZED TRANSCRIPTIONAL REGULATORY PROTEIN"/>
    <property type="match status" value="1"/>
</dbReference>
<comment type="function">
    <text evidence="9">Transcription factor that specifically regulates the neosartoricin B biosynthesis gene cluster.</text>
</comment>
<comment type="subcellular location">
    <subcellularLocation>
        <location evidence="1">Nucleus</location>
    </subcellularLocation>
</comment>
<feature type="signal peptide" evidence="11">
    <location>
        <begin position="1"/>
        <end position="20"/>
    </location>
</feature>
<evidence type="ECO:0000259" key="12">
    <source>
        <dbReference type="SMART" id="SM00066"/>
    </source>
</evidence>
<feature type="domain" description="Zn(2)-C6 fungal-type" evidence="12">
    <location>
        <begin position="15"/>
        <end position="58"/>
    </location>
</feature>
<feature type="compositionally biased region" description="Basic and acidic residues" evidence="10">
    <location>
        <begin position="98"/>
        <end position="118"/>
    </location>
</feature>
<evidence type="ECO:0000256" key="6">
    <source>
        <dbReference type="ARBA" id="ARBA00023163"/>
    </source>
</evidence>
<keyword evidence="5" id="KW-0238">DNA-binding</keyword>
<dbReference type="GO" id="GO:0005634">
    <property type="term" value="C:nucleus"/>
    <property type="evidence" value="ECO:0007669"/>
    <property type="project" value="UniProtKB-SubCell"/>
</dbReference>
<dbReference type="InterPro" id="IPR007219">
    <property type="entry name" value="XnlR_reg_dom"/>
</dbReference>
<comment type="caution">
    <text evidence="14">The sequence shown here is derived from an EMBL/GenBank/DDBJ whole genome shotgun (WGS) entry which is preliminary data.</text>
</comment>
<dbReference type="GO" id="GO:0003677">
    <property type="term" value="F:DNA binding"/>
    <property type="evidence" value="ECO:0007669"/>
    <property type="project" value="UniProtKB-KW"/>
</dbReference>
<keyword evidence="3" id="KW-0479">Metal-binding</keyword>
<evidence type="ECO:0000256" key="10">
    <source>
        <dbReference type="SAM" id="MobiDB-lite"/>
    </source>
</evidence>